<feature type="domain" description="PHD-type" evidence="16">
    <location>
        <begin position="417"/>
        <end position="464"/>
    </location>
</feature>
<feature type="domain" description="Helicase ATP-binding" evidence="17">
    <location>
        <begin position="722"/>
        <end position="881"/>
    </location>
</feature>
<evidence type="ECO:0000259" key="17">
    <source>
        <dbReference type="PROSITE" id="PS51192"/>
    </source>
</evidence>
<dbReference type="SMART" id="SM00298">
    <property type="entry name" value="CHROMO"/>
    <property type="match status" value="2"/>
</dbReference>
<dbReference type="GO" id="GO:0016887">
    <property type="term" value="F:ATP hydrolysis activity"/>
    <property type="evidence" value="ECO:0007669"/>
    <property type="project" value="TreeGrafter"/>
</dbReference>
<comment type="catalytic activity">
    <reaction evidence="12">
        <text>ATP + H2O = ADP + phosphate + H(+)</text>
        <dbReference type="Rhea" id="RHEA:13065"/>
        <dbReference type="ChEBI" id="CHEBI:15377"/>
        <dbReference type="ChEBI" id="CHEBI:15378"/>
        <dbReference type="ChEBI" id="CHEBI:30616"/>
        <dbReference type="ChEBI" id="CHEBI:43474"/>
        <dbReference type="ChEBI" id="CHEBI:456216"/>
    </reaction>
</comment>
<feature type="compositionally biased region" description="Basic residues" evidence="14">
    <location>
        <begin position="76"/>
        <end position="93"/>
    </location>
</feature>
<dbReference type="InterPro" id="IPR019787">
    <property type="entry name" value="Znf_PHD-finger"/>
</dbReference>
<dbReference type="GO" id="GO:0003677">
    <property type="term" value="F:DNA binding"/>
    <property type="evidence" value="ECO:0007669"/>
    <property type="project" value="InterPro"/>
</dbReference>
<evidence type="ECO:0000256" key="11">
    <source>
        <dbReference type="ARBA" id="ARBA00023242"/>
    </source>
</evidence>
<dbReference type="InterPro" id="IPR038718">
    <property type="entry name" value="SNF2-like_sf"/>
</dbReference>
<evidence type="ECO:0000256" key="3">
    <source>
        <dbReference type="ARBA" id="ARBA00022723"/>
    </source>
</evidence>
<dbReference type="InterPro" id="IPR014001">
    <property type="entry name" value="Helicase_ATP-bd"/>
</dbReference>
<evidence type="ECO:0000313" key="20">
    <source>
        <dbReference type="Proteomes" id="UP000008672"/>
    </source>
</evidence>
<feature type="region of interest" description="Disordered" evidence="14">
    <location>
        <begin position="550"/>
        <end position="570"/>
    </location>
</feature>
<keyword evidence="6 13" id="KW-0863">Zinc-finger</keyword>
<reference evidence="19" key="2">
    <citation type="submission" date="2025-08" db="UniProtKB">
        <authorList>
            <consortium name="Ensembl"/>
        </authorList>
    </citation>
    <scope>IDENTIFICATION</scope>
</reference>
<dbReference type="EMBL" id="AFYH01172275">
    <property type="status" value="NOT_ANNOTATED_CDS"/>
    <property type="molecule type" value="Genomic_DNA"/>
</dbReference>
<dbReference type="PROSITE" id="PS51194">
    <property type="entry name" value="HELICASE_CTER"/>
    <property type="match status" value="1"/>
</dbReference>
<dbReference type="InterPro" id="IPR001965">
    <property type="entry name" value="Znf_PHD"/>
</dbReference>
<dbReference type="Gene3D" id="3.40.50.10810">
    <property type="entry name" value="Tandem AAA-ATPase domain"/>
    <property type="match status" value="1"/>
</dbReference>
<dbReference type="Pfam" id="PF00176">
    <property type="entry name" value="SNF2-rel_dom"/>
    <property type="match status" value="1"/>
</dbReference>
<proteinExistence type="inferred from homology"/>
<dbReference type="InterPro" id="IPR013083">
    <property type="entry name" value="Znf_RING/FYVE/PHD"/>
</dbReference>
<reference evidence="19" key="3">
    <citation type="submission" date="2025-09" db="UniProtKB">
        <authorList>
            <consortium name="Ensembl"/>
        </authorList>
    </citation>
    <scope>IDENTIFICATION</scope>
</reference>
<evidence type="ECO:0000256" key="2">
    <source>
        <dbReference type="ARBA" id="ARBA00007025"/>
    </source>
</evidence>
<dbReference type="HOGENOM" id="CLU_000315_22_3_1"/>
<dbReference type="PROSITE" id="PS01359">
    <property type="entry name" value="ZF_PHD_1"/>
    <property type="match status" value="1"/>
</dbReference>
<keyword evidence="9" id="KW-0067">ATP-binding</keyword>
<comment type="similarity">
    <text evidence="2">Belongs to the SNF2/RAD54 helicase family.</text>
</comment>
<dbReference type="EMBL" id="AFYH01172276">
    <property type="status" value="NOT_ANNOTATED_CDS"/>
    <property type="molecule type" value="Genomic_DNA"/>
</dbReference>
<dbReference type="Bgee" id="ENSLACG00000005963">
    <property type="expression patterns" value="Expressed in pectoral fin and 6 other cell types or tissues"/>
</dbReference>
<feature type="compositionally biased region" description="Acidic residues" evidence="14">
    <location>
        <begin position="57"/>
        <end position="70"/>
    </location>
</feature>
<evidence type="ECO:0000256" key="14">
    <source>
        <dbReference type="SAM" id="MobiDB-lite"/>
    </source>
</evidence>
<feature type="compositionally biased region" description="Basic and acidic residues" evidence="14">
    <location>
        <begin position="1522"/>
        <end position="1545"/>
    </location>
</feature>
<dbReference type="SMART" id="SM00487">
    <property type="entry name" value="DEXDc"/>
    <property type="match status" value="1"/>
</dbReference>
<feature type="compositionally biased region" description="Basic and acidic residues" evidence="14">
    <location>
        <begin position="325"/>
        <end position="339"/>
    </location>
</feature>
<dbReference type="OMA" id="XCPALKG"/>
<dbReference type="PROSITE" id="PS50013">
    <property type="entry name" value="CHROMO_2"/>
    <property type="match status" value="2"/>
</dbReference>
<dbReference type="CDD" id="cd18662">
    <property type="entry name" value="CD2_tandem_CHD3-4_like"/>
    <property type="match status" value="1"/>
</dbReference>
<dbReference type="InterPro" id="IPR027417">
    <property type="entry name" value="P-loop_NTPase"/>
</dbReference>
<dbReference type="FunFam" id="2.40.50.40:FF:000017">
    <property type="entry name" value="chromodomain-helicase-DNA-binding protein 3 isoform X3"/>
    <property type="match status" value="1"/>
</dbReference>
<dbReference type="EMBL" id="AFYH01172274">
    <property type="status" value="NOT_ANNOTATED_CDS"/>
    <property type="molecule type" value="Genomic_DNA"/>
</dbReference>
<feature type="compositionally biased region" description="Acidic residues" evidence="14">
    <location>
        <begin position="281"/>
        <end position="290"/>
    </location>
</feature>
<dbReference type="InterPro" id="IPR016197">
    <property type="entry name" value="Chromo-like_dom_sf"/>
</dbReference>
<dbReference type="STRING" id="7897.ENSLACP00000006723"/>
<dbReference type="PANTHER" id="PTHR45623:SF22">
    <property type="entry name" value="CHROMODOMAIN-HELICASE-DNA-BINDING PROTEIN 4"/>
    <property type="match status" value="1"/>
</dbReference>
<keyword evidence="20" id="KW-1185">Reference proteome</keyword>
<feature type="region of interest" description="Disordered" evidence="14">
    <location>
        <begin position="1"/>
        <end position="118"/>
    </location>
</feature>
<dbReference type="InterPro" id="IPR000330">
    <property type="entry name" value="SNF2_N"/>
</dbReference>
<keyword evidence="4" id="KW-0677">Repeat</keyword>
<evidence type="ECO:0000256" key="1">
    <source>
        <dbReference type="ARBA" id="ARBA00004123"/>
    </source>
</evidence>
<evidence type="ECO:0000256" key="9">
    <source>
        <dbReference type="ARBA" id="ARBA00022840"/>
    </source>
</evidence>
<keyword evidence="5" id="KW-0547">Nucleotide-binding</keyword>
<dbReference type="Gene3D" id="2.40.50.40">
    <property type="match status" value="2"/>
</dbReference>
<dbReference type="GO" id="GO:0008270">
    <property type="term" value="F:zinc ion binding"/>
    <property type="evidence" value="ECO:0007669"/>
    <property type="project" value="UniProtKB-KW"/>
</dbReference>
<dbReference type="InterPro" id="IPR000953">
    <property type="entry name" value="Chromo/chromo_shadow_dom"/>
</dbReference>
<dbReference type="SMART" id="SM00490">
    <property type="entry name" value="HELICc"/>
    <property type="match status" value="1"/>
</dbReference>
<evidence type="ECO:0000256" key="6">
    <source>
        <dbReference type="ARBA" id="ARBA00022771"/>
    </source>
</evidence>
<dbReference type="SMART" id="SM01147">
    <property type="entry name" value="DUF1087"/>
    <property type="match status" value="1"/>
</dbReference>
<dbReference type="InterPro" id="IPR001650">
    <property type="entry name" value="Helicase_C-like"/>
</dbReference>
<feature type="compositionally biased region" description="Acidic residues" evidence="14">
    <location>
        <begin position="97"/>
        <end position="107"/>
    </location>
</feature>
<reference evidence="20" key="1">
    <citation type="submission" date="2011-08" db="EMBL/GenBank/DDBJ databases">
        <title>The draft genome of Latimeria chalumnae.</title>
        <authorList>
            <person name="Di Palma F."/>
            <person name="Alfoldi J."/>
            <person name="Johnson J."/>
            <person name="Berlin A."/>
            <person name="Gnerre S."/>
            <person name="Jaffe D."/>
            <person name="MacCallum I."/>
            <person name="Young S."/>
            <person name="Walker B.J."/>
            <person name="Lander E."/>
            <person name="Lindblad-Toh K."/>
        </authorList>
    </citation>
    <scope>NUCLEOTIDE SEQUENCE [LARGE SCALE GENOMIC DNA]</scope>
    <source>
        <strain evidence="20">Wild caught</strain>
    </source>
</reference>
<dbReference type="InterPro" id="IPR012958">
    <property type="entry name" value="CHD_N"/>
</dbReference>
<evidence type="ECO:0000256" key="8">
    <source>
        <dbReference type="ARBA" id="ARBA00022833"/>
    </source>
</evidence>
<feature type="domain" description="Chromo" evidence="15">
    <location>
        <begin position="497"/>
        <end position="554"/>
    </location>
</feature>
<dbReference type="EMBL" id="AFYH01172278">
    <property type="status" value="NOT_ANNOTATED_CDS"/>
    <property type="molecule type" value="Genomic_DNA"/>
</dbReference>
<protein>
    <submittedName>
        <fullName evidence="19">Chromodomain helicase DNA binding protein 4</fullName>
    </submittedName>
</protein>
<feature type="compositionally biased region" description="Low complexity" evidence="14">
    <location>
        <begin position="1558"/>
        <end position="1567"/>
    </location>
</feature>
<evidence type="ECO:0000256" key="7">
    <source>
        <dbReference type="ARBA" id="ARBA00022801"/>
    </source>
</evidence>
<evidence type="ECO:0000259" key="16">
    <source>
        <dbReference type="PROSITE" id="PS50016"/>
    </source>
</evidence>
<dbReference type="Pfam" id="PF00385">
    <property type="entry name" value="Chromo"/>
    <property type="match status" value="1"/>
</dbReference>
<evidence type="ECO:0000256" key="13">
    <source>
        <dbReference type="PROSITE-ProRule" id="PRU00146"/>
    </source>
</evidence>
<comment type="subcellular location">
    <subcellularLocation>
        <location evidence="1">Nucleus</location>
    </subcellularLocation>
</comment>
<dbReference type="SUPFAM" id="SSF52540">
    <property type="entry name" value="P-loop containing nucleoside triphosphate hydrolases"/>
    <property type="match status" value="2"/>
</dbReference>
<dbReference type="FunFam" id="3.30.40.10:FF:000011">
    <property type="entry name" value="chromodomain-helicase-DNA-binding protein 4 isoform X1"/>
    <property type="match status" value="1"/>
</dbReference>
<dbReference type="FunFam" id="3.40.50.300:FF:000015">
    <property type="entry name" value="chromodomain-helicase-DNA-binding protein 9 isoform X1"/>
    <property type="match status" value="1"/>
</dbReference>
<dbReference type="InParanoid" id="H3AAQ2"/>
<dbReference type="PROSITE" id="PS00690">
    <property type="entry name" value="DEAH_ATP_HELICASE"/>
    <property type="match status" value="1"/>
</dbReference>
<dbReference type="Gene3D" id="3.40.50.300">
    <property type="entry name" value="P-loop containing nucleotide triphosphate hydrolases"/>
    <property type="match status" value="1"/>
</dbReference>
<dbReference type="Pfam" id="PF06465">
    <property type="entry name" value="DUF1087"/>
    <property type="match status" value="1"/>
</dbReference>
<dbReference type="GeneTree" id="ENSGT00940000155088"/>
<dbReference type="GO" id="GO:0140658">
    <property type="term" value="F:ATP-dependent chromatin remodeler activity"/>
    <property type="evidence" value="ECO:0007669"/>
    <property type="project" value="TreeGrafter"/>
</dbReference>
<dbReference type="Ensembl" id="ENSLACT00000006777.1">
    <property type="protein sequence ID" value="ENSLACP00000006723.1"/>
    <property type="gene ID" value="ENSLACG00000005963.1"/>
</dbReference>
<feature type="domain" description="Chromo" evidence="15">
    <location>
        <begin position="591"/>
        <end position="626"/>
    </location>
</feature>
<feature type="domain" description="Helicase C-terminal" evidence="18">
    <location>
        <begin position="1010"/>
        <end position="1159"/>
    </location>
</feature>
<dbReference type="Pfam" id="PF00271">
    <property type="entry name" value="Helicase_C"/>
    <property type="match status" value="1"/>
</dbReference>
<keyword evidence="7" id="KW-0378">Hydrolase</keyword>
<feature type="compositionally biased region" description="Basic residues" evidence="14">
    <location>
        <begin position="309"/>
        <end position="324"/>
    </location>
</feature>
<name>H3AAQ2_LATCH</name>
<dbReference type="SMART" id="SM00249">
    <property type="entry name" value="PHD"/>
    <property type="match status" value="1"/>
</dbReference>
<keyword evidence="8" id="KW-0862">Zinc</keyword>
<dbReference type="GO" id="GO:0031101">
    <property type="term" value="P:fin regeneration"/>
    <property type="evidence" value="ECO:0007669"/>
    <property type="project" value="Ensembl"/>
</dbReference>
<dbReference type="InterPro" id="IPR049730">
    <property type="entry name" value="SNF2/RAD54-like_C"/>
</dbReference>
<dbReference type="Gene3D" id="3.30.40.10">
    <property type="entry name" value="Zinc/RING finger domain, C3HC4 (zinc finger)"/>
    <property type="match status" value="1"/>
</dbReference>
<dbReference type="PROSITE" id="PS50016">
    <property type="entry name" value="ZF_PHD_2"/>
    <property type="match status" value="1"/>
</dbReference>
<organism evidence="19 20">
    <name type="scientific">Latimeria chalumnae</name>
    <name type="common">Coelacanth</name>
    <dbReference type="NCBI Taxonomy" id="7897"/>
    <lineage>
        <taxon>Eukaryota</taxon>
        <taxon>Metazoa</taxon>
        <taxon>Chordata</taxon>
        <taxon>Craniata</taxon>
        <taxon>Vertebrata</taxon>
        <taxon>Euteleostomi</taxon>
        <taxon>Coelacanthiformes</taxon>
        <taxon>Coelacanthidae</taxon>
        <taxon>Latimeria</taxon>
    </lineage>
</organism>
<evidence type="ECO:0000256" key="4">
    <source>
        <dbReference type="ARBA" id="ARBA00022737"/>
    </source>
</evidence>
<keyword evidence="11" id="KW-0539">Nucleus</keyword>
<dbReference type="InterPro" id="IPR002464">
    <property type="entry name" value="DNA/RNA_helicase_DEAH_CS"/>
</dbReference>
<feature type="compositionally biased region" description="Basic and acidic residues" evidence="14">
    <location>
        <begin position="1569"/>
        <end position="1643"/>
    </location>
</feature>
<dbReference type="InterPro" id="IPR009463">
    <property type="entry name" value="DUF1087"/>
</dbReference>
<keyword evidence="10" id="KW-0156">Chromatin regulator</keyword>
<feature type="compositionally biased region" description="Low complexity" evidence="14">
    <location>
        <begin position="299"/>
        <end position="308"/>
    </location>
</feature>
<dbReference type="SMART" id="SM01146">
    <property type="entry name" value="DUF1086"/>
    <property type="match status" value="1"/>
</dbReference>
<dbReference type="Pfam" id="PF08073">
    <property type="entry name" value="CHDNT"/>
    <property type="match status" value="1"/>
</dbReference>
<feature type="region of interest" description="Disordered" evidence="14">
    <location>
        <begin position="1486"/>
        <end position="1643"/>
    </location>
</feature>
<accession>H3AAQ2</accession>
<feature type="compositionally biased region" description="Acidic residues" evidence="14">
    <location>
        <begin position="550"/>
        <end position="562"/>
    </location>
</feature>
<dbReference type="GO" id="GO:0003682">
    <property type="term" value="F:chromatin binding"/>
    <property type="evidence" value="ECO:0007669"/>
    <property type="project" value="TreeGrafter"/>
</dbReference>
<keyword evidence="3" id="KW-0479">Metal-binding</keyword>
<feature type="region of interest" description="Disordered" evidence="14">
    <location>
        <begin position="1304"/>
        <end position="1361"/>
    </location>
</feature>
<dbReference type="InterPro" id="IPR009462">
    <property type="entry name" value="CHD_II_SANT-like"/>
</dbReference>
<feature type="compositionally biased region" description="Pro residues" evidence="14">
    <location>
        <begin position="1546"/>
        <end position="1557"/>
    </location>
</feature>
<dbReference type="GO" id="GO:0042393">
    <property type="term" value="F:histone binding"/>
    <property type="evidence" value="ECO:0007669"/>
    <property type="project" value="TreeGrafter"/>
</dbReference>
<sequence>PPAVPDHEEDLEEELSEAEAPKVKKKKKPRKPKELKPTKSKRQKKEDVCDSSGEGNDFAEEEEERSDSEGSDYTPGKKKKKKLVQKKEKKAKPKREEEEDEDEDDDSKEPKTSGQLLDDWGMEDIDHVFTEEDYRTLTNYKAFSQFVRPLIAAKNPKIAVSKMMMVLGAKWREFSTNNPFKGSSGASAAAAAAAVAAVVESMVANSETAASINSTPPAQPPSEAPVRKAKTKEGKGKARLYRTLASGAVTLSKKKKPKKAARVDVRSGTAGARSKRKRSEDDDLDVDSDFDTGSINSYSVSDGSTSRSSRGRRKVKTSKKKKGERRLAETGRSGERGLGDETAGGGGTGVCVSVCADEAVERLCACADGGWGNGRRWCCPTQEKEGVQWEAKEELSEGEEDADVDEVLMEEEDDHHMEFCRVCKDGGELLCCDTCPSSYHIHCLNPPLPEIPNDEWLCPRCTCPPMKGKVQKILTWRWGDPPPPTVIPKPVDFNPDVPSPKVLEGRPEREFFVKWVGMSYWHCSWVSELQLELHCQVMFRNYQRKTDMDEPPVGEFGVEEEEKSSKRKNKDPKYAELDERFYRYGIKPEWMMIHRILNHSVDKKGNVHYLIKWRDLPYDQASWEMEDVDIQDYDIYKQSYWNHRELMMGEEGRPGKKLKKVKLRKLERPPEIPVVDVSTATNLGPCQESEQVAFILSWAETSRCPLGGSDGQELKYHVGTSTVLYILYIEGHSKGPFLVSAPLSTIINWEREFEMWAPDMYVVTYVGDKDSRAVIRENEFSFEDNAIRGGKKASRMKKEASVKFHVLLTSYELITIDMASLGSINWACLVVDEAHRLKNNQSKFFRVLNGYPLKHKLLLTGTPLQRVLCLDANVLLCLTPQNLEGFLEEFADIAKEDQIKKLHDMLGPHMLRRLKADVFKNMPSKTELIVRVELSPMQKKYYKYILTRNFEALNARGGGNQVSLLNVVMDLKKCCNHPYLFPVAAMEAPKMPNGMYDGSALIRSAGKLLLLQKMLKKLKDDGHRVLIFSQMTKMLDLLEDFLEHEGYKYERIDGGITGNMRQEAIDRFNAPGAQQFCFLLSTRAGGLGINLATADTVIIYDSDWNPHNDIQAFSRAHRIGQNKKVMIYRFVTRASVEERITQVAKKKMMLTHLVVRPGLGSKTGSMSKQELDDILKFGTEELFKDEAAEGGGGGGGDNKEGEDSSVIHYDDKAIDRLLDRNQDETEDTEIQGMNEYLSSFKVAQYVVREEDEAVEEEVEREIIKQEESVDPDYWEKLLRHHYEQQQEDLARNLGKGKRIRKQVNYNDGSQEDRDWQDDQSDNQSDYSVASEEGDEDFDERAEAARRPSRKGLRNDKDKPLPPLLARVGGNIEVLGFNARQRKAFLNAIMRYGMPPQDAFTTQWLVRDLRGKSEKEFKAYVSLFMRHLCEPGADGSETFADGVPREGLSRQHVLTRIGVMSLIRKKVQEFEHVNGQWSMPELAEIEENKKAAQPESPAPKTPTSSTPGDTQPNTPAPVNTAEETPKMEETASKDREPETKPAEKESPSPPVEAPPQPAAAPAAPAPASVEEDRKKEGSVEKQEEIDESKPETKELKPDAEEPMETDTKLAEELKKDEKATEKTENSSSAPEEKKGERSGVKGDRGHFCIILLSPVGKDLRAAPKLLFLNN</sequence>
<gene>
    <name evidence="19" type="primary">CHD4</name>
</gene>
<dbReference type="EMBL" id="AFYH01172277">
    <property type="status" value="NOT_ANNOTATED_CDS"/>
    <property type="molecule type" value="Genomic_DNA"/>
</dbReference>
<feature type="compositionally biased region" description="Polar residues" evidence="14">
    <location>
        <begin position="1507"/>
        <end position="1516"/>
    </location>
</feature>
<dbReference type="CDD" id="cd18793">
    <property type="entry name" value="SF2_C_SNF"/>
    <property type="match status" value="1"/>
</dbReference>
<dbReference type="PROSITE" id="PS51192">
    <property type="entry name" value="HELICASE_ATP_BIND_1"/>
    <property type="match status" value="1"/>
</dbReference>
<dbReference type="CDD" id="cd15532">
    <property type="entry name" value="PHD2_CHD_II"/>
    <property type="match status" value="1"/>
</dbReference>
<dbReference type="eggNOG" id="KOG0383">
    <property type="taxonomic scope" value="Eukaryota"/>
</dbReference>
<evidence type="ECO:0000259" key="15">
    <source>
        <dbReference type="PROSITE" id="PS50013"/>
    </source>
</evidence>
<evidence type="ECO:0000256" key="12">
    <source>
        <dbReference type="ARBA" id="ARBA00049360"/>
    </source>
</evidence>
<dbReference type="Pfam" id="PF06461">
    <property type="entry name" value="CHDII_SANT-like"/>
    <property type="match status" value="1"/>
</dbReference>
<dbReference type="InterPro" id="IPR019786">
    <property type="entry name" value="Zinc_finger_PHD-type_CS"/>
</dbReference>
<evidence type="ECO:0000256" key="5">
    <source>
        <dbReference type="ARBA" id="ARBA00022741"/>
    </source>
</evidence>
<dbReference type="PANTHER" id="PTHR45623">
    <property type="entry name" value="CHROMODOMAIN-HELICASE-DNA-BINDING PROTEIN 3-RELATED-RELATED"/>
    <property type="match status" value="1"/>
</dbReference>
<dbReference type="InterPro" id="IPR023780">
    <property type="entry name" value="Chromo_domain"/>
</dbReference>
<evidence type="ECO:0000259" key="18">
    <source>
        <dbReference type="PROSITE" id="PS51194"/>
    </source>
</evidence>
<dbReference type="Pfam" id="PF00628">
    <property type="entry name" value="PHD"/>
    <property type="match status" value="1"/>
</dbReference>
<dbReference type="CDD" id="cd18667">
    <property type="entry name" value="CD1_tandem_CHD3-4_like"/>
    <property type="match status" value="1"/>
</dbReference>
<dbReference type="GO" id="GO:0005524">
    <property type="term" value="F:ATP binding"/>
    <property type="evidence" value="ECO:0007669"/>
    <property type="project" value="UniProtKB-KW"/>
</dbReference>
<dbReference type="Proteomes" id="UP000008672">
    <property type="component" value="Unassembled WGS sequence"/>
</dbReference>
<evidence type="ECO:0000313" key="19">
    <source>
        <dbReference type="Ensembl" id="ENSLACP00000006723.1"/>
    </source>
</evidence>
<dbReference type="GO" id="GO:0016581">
    <property type="term" value="C:NuRD complex"/>
    <property type="evidence" value="ECO:0007669"/>
    <property type="project" value="TreeGrafter"/>
</dbReference>
<evidence type="ECO:0000256" key="10">
    <source>
        <dbReference type="ARBA" id="ARBA00022853"/>
    </source>
</evidence>
<dbReference type="SUPFAM" id="SSF54160">
    <property type="entry name" value="Chromo domain-like"/>
    <property type="match status" value="2"/>
</dbReference>
<dbReference type="FunFam" id="2.40.50.40:FF:000003">
    <property type="entry name" value="chromodomain-helicase-DNA-binding protein 3 isoform X1"/>
    <property type="match status" value="1"/>
</dbReference>
<feature type="region of interest" description="Disordered" evidence="14">
    <location>
        <begin position="209"/>
        <end position="342"/>
    </location>
</feature>
<feature type="compositionally biased region" description="Acidic residues" evidence="14">
    <location>
        <begin position="7"/>
        <end position="17"/>
    </location>
</feature>